<dbReference type="HOGENOM" id="CLU_2508102_0_0_6"/>
<dbReference type="EMBL" id="CP000155">
    <property type="protein sequence ID" value="ABC32375.1"/>
    <property type="molecule type" value="Genomic_DNA"/>
</dbReference>
<protein>
    <submittedName>
        <fullName evidence="1">Uncharacterized protein</fullName>
    </submittedName>
</protein>
<keyword evidence="2" id="KW-1185">Reference proteome</keyword>
<proteinExistence type="predicted"/>
<dbReference type="AlphaFoldDB" id="Q2SAE9"/>
<accession>Q2SAE9</accession>
<gene>
    <name evidence="1" type="ordered locus">HCH_05720</name>
</gene>
<name>Q2SAE9_HAHCH</name>
<dbReference type="Proteomes" id="UP000000238">
    <property type="component" value="Chromosome"/>
</dbReference>
<reference evidence="1 2" key="1">
    <citation type="journal article" date="2005" name="Nucleic Acids Res.">
        <title>Genomic blueprint of Hahella chejuensis, a marine microbe producing an algicidal agent.</title>
        <authorList>
            <person name="Jeong H."/>
            <person name="Yim J.H."/>
            <person name="Lee C."/>
            <person name="Choi S.-H."/>
            <person name="Park Y.K."/>
            <person name="Yoon S.H."/>
            <person name="Hur C.-G."/>
            <person name="Kang H.-Y."/>
            <person name="Kim D."/>
            <person name="Lee H.H."/>
            <person name="Park K.H."/>
            <person name="Park S.-H."/>
            <person name="Park H.-S."/>
            <person name="Lee H.K."/>
            <person name="Oh T.K."/>
            <person name="Kim J.F."/>
        </authorList>
    </citation>
    <scope>NUCLEOTIDE SEQUENCE [LARGE SCALE GENOMIC DNA]</scope>
    <source>
        <strain evidence="1 2">KCTC 2396</strain>
    </source>
</reference>
<dbReference type="KEGG" id="hch:HCH_05720"/>
<evidence type="ECO:0000313" key="1">
    <source>
        <dbReference type="EMBL" id="ABC32375.1"/>
    </source>
</evidence>
<sequence length="85" mass="10089">MIVIWGVLYPISRALFQSPFMLRFILLFTVRFPTRGFSFRLGDLIYRKDFFVKWRFSINKVALQCFLSTVGGLNGIRYPMPFTLR</sequence>
<evidence type="ECO:0000313" key="2">
    <source>
        <dbReference type="Proteomes" id="UP000000238"/>
    </source>
</evidence>
<organism evidence="1 2">
    <name type="scientific">Hahella chejuensis (strain KCTC 2396)</name>
    <dbReference type="NCBI Taxonomy" id="349521"/>
    <lineage>
        <taxon>Bacteria</taxon>
        <taxon>Pseudomonadati</taxon>
        <taxon>Pseudomonadota</taxon>
        <taxon>Gammaproteobacteria</taxon>
        <taxon>Oceanospirillales</taxon>
        <taxon>Hahellaceae</taxon>
        <taxon>Hahella</taxon>
    </lineage>
</organism>